<dbReference type="Proteomes" id="UP001162162">
    <property type="component" value="Unassembled WGS sequence"/>
</dbReference>
<sequence length="100" mass="11759">MQRLLYKEMWIFRALHFNLFRINVTREMLMFWVTDNFLMYKDPAKKKAKQFGRKSPAQGESKISLPAKKKRRESESDILLSADDELLDPETVPIARAVLA</sequence>
<reference evidence="2" key="1">
    <citation type="journal article" date="2023" name="Insect Mol. Biol.">
        <title>Genome sequencing provides insights into the evolution of gene families encoding plant cell wall-degrading enzymes in longhorned beetles.</title>
        <authorList>
            <person name="Shin N.R."/>
            <person name="Okamura Y."/>
            <person name="Kirsch R."/>
            <person name="Pauchet Y."/>
        </authorList>
    </citation>
    <scope>NUCLEOTIDE SEQUENCE</scope>
    <source>
        <strain evidence="2">AMC_N1</strain>
    </source>
</reference>
<proteinExistence type="predicted"/>
<evidence type="ECO:0000313" key="3">
    <source>
        <dbReference type="Proteomes" id="UP001162162"/>
    </source>
</evidence>
<dbReference type="AlphaFoldDB" id="A0AAV8YE28"/>
<evidence type="ECO:0000256" key="1">
    <source>
        <dbReference type="SAM" id="MobiDB-lite"/>
    </source>
</evidence>
<organism evidence="2 3">
    <name type="scientific">Aromia moschata</name>
    <dbReference type="NCBI Taxonomy" id="1265417"/>
    <lineage>
        <taxon>Eukaryota</taxon>
        <taxon>Metazoa</taxon>
        <taxon>Ecdysozoa</taxon>
        <taxon>Arthropoda</taxon>
        <taxon>Hexapoda</taxon>
        <taxon>Insecta</taxon>
        <taxon>Pterygota</taxon>
        <taxon>Neoptera</taxon>
        <taxon>Endopterygota</taxon>
        <taxon>Coleoptera</taxon>
        <taxon>Polyphaga</taxon>
        <taxon>Cucujiformia</taxon>
        <taxon>Chrysomeloidea</taxon>
        <taxon>Cerambycidae</taxon>
        <taxon>Cerambycinae</taxon>
        <taxon>Callichromatini</taxon>
        <taxon>Aromia</taxon>
    </lineage>
</organism>
<protein>
    <submittedName>
        <fullName evidence="2">Uncharacterized protein</fullName>
    </submittedName>
</protein>
<keyword evidence="3" id="KW-1185">Reference proteome</keyword>
<dbReference type="EMBL" id="JAPWTK010000107">
    <property type="protein sequence ID" value="KAJ8949924.1"/>
    <property type="molecule type" value="Genomic_DNA"/>
</dbReference>
<name>A0AAV8YE28_9CUCU</name>
<evidence type="ECO:0000313" key="2">
    <source>
        <dbReference type="EMBL" id="KAJ8949924.1"/>
    </source>
</evidence>
<accession>A0AAV8YE28</accession>
<comment type="caution">
    <text evidence="2">The sequence shown here is derived from an EMBL/GenBank/DDBJ whole genome shotgun (WGS) entry which is preliminary data.</text>
</comment>
<feature type="region of interest" description="Disordered" evidence="1">
    <location>
        <begin position="49"/>
        <end position="75"/>
    </location>
</feature>
<gene>
    <name evidence="2" type="ORF">NQ318_007632</name>
</gene>